<sequence length="134" mass="16078">MNNTSICFYDPVQVVQDPEHQKEVVHINHTCRARFDYVQYRLHLLFLGKVAHFVINDRNRANPIVQVMNSERHQHDHEMDPWIGYISAKHDVYIPKVMNHQERLTRNALTFCHSRIDQHLNESQQDQKQFQVHL</sequence>
<proteinExistence type="predicted"/>
<evidence type="ECO:0000313" key="1">
    <source>
        <dbReference type="EMBL" id="QHS94331.1"/>
    </source>
</evidence>
<dbReference type="AlphaFoldDB" id="A0A6C0BRA6"/>
<reference evidence="1" key="1">
    <citation type="journal article" date="2020" name="Nature">
        <title>Giant virus diversity and host interactions through global metagenomics.</title>
        <authorList>
            <person name="Schulz F."/>
            <person name="Roux S."/>
            <person name="Paez-Espino D."/>
            <person name="Jungbluth S."/>
            <person name="Walsh D.A."/>
            <person name="Denef V.J."/>
            <person name="McMahon K.D."/>
            <person name="Konstantinidis K.T."/>
            <person name="Eloe-Fadrosh E.A."/>
            <person name="Kyrpides N.C."/>
            <person name="Woyke T."/>
        </authorList>
    </citation>
    <scope>NUCLEOTIDE SEQUENCE</scope>
    <source>
        <strain evidence="1">GVMAG-M-3300018416-26</strain>
    </source>
</reference>
<dbReference type="EMBL" id="MN739220">
    <property type="protein sequence ID" value="QHS94331.1"/>
    <property type="molecule type" value="Genomic_DNA"/>
</dbReference>
<name>A0A6C0BRA6_9ZZZZ</name>
<protein>
    <submittedName>
        <fullName evidence="1">Uncharacterized protein</fullName>
    </submittedName>
</protein>
<accession>A0A6C0BRA6</accession>
<organism evidence="1">
    <name type="scientific">viral metagenome</name>
    <dbReference type="NCBI Taxonomy" id="1070528"/>
    <lineage>
        <taxon>unclassified sequences</taxon>
        <taxon>metagenomes</taxon>
        <taxon>organismal metagenomes</taxon>
    </lineage>
</organism>